<keyword evidence="2" id="KW-0012">Acyltransferase</keyword>
<reference evidence="2 3" key="1">
    <citation type="submission" date="2014-11" db="EMBL/GenBank/DDBJ databases">
        <title>A Rickettsiales Symbiont of Amoebae With Ancient Features.</title>
        <authorList>
            <person name="Schulz F."/>
            <person name="Martijn J."/>
            <person name="Wascher F."/>
            <person name="Kostanjsek R."/>
            <person name="Ettema T.J."/>
            <person name="Horn M."/>
        </authorList>
    </citation>
    <scope>NUCLEOTIDE SEQUENCE [LARGE SCALE GENOMIC DNA]</scope>
    <source>
        <strain evidence="2 3">UWC36</strain>
    </source>
</reference>
<dbReference type="SUPFAM" id="SSF55729">
    <property type="entry name" value="Acyl-CoA N-acyltransferases (Nat)"/>
    <property type="match status" value="1"/>
</dbReference>
<dbReference type="EC" id="2.3.1.-" evidence="2"/>
<evidence type="ECO:0000313" key="2">
    <source>
        <dbReference type="EMBL" id="KIE05356.1"/>
    </source>
</evidence>
<name>A0A0C1MZ87_9RICK</name>
<comment type="caution">
    <text evidence="2">The sequence shown here is derived from an EMBL/GenBank/DDBJ whole genome shotgun (WGS) entry which is preliminary data.</text>
</comment>
<protein>
    <submittedName>
        <fullName evidence="2">Ribosomal-protein-alanine acetyltransferase</fullName>
        <ecNumber evidence="2">2.3.1.-</ecNumber>
    </submittedName>
</protein>
<dbReference type="InterPro" id="IPR000182">
    <property type="entry name" value="GNAT_dom"/>
</dbReference>
<feature type="domain" description="N-acetyltransferase" evidence="1">
    <location>
        <begin position="34"/>
        <end position="200"/>
    </location>
</feature>
<dbReference type="AlphaFoldDB" id="A0A0C1MZ87"/>
<dbReference type="STRING" id="86105.NF27_DT01300"/>
<gene>
    <name evidence="2" type="primary">rimL_2</name>
    <name evidence="2" type="ORF">NF27_DT01300</name>
</gene>
<dbReference type="Gene3D" id="3.40.630.30">
    <property type="match status" value="1"/>
</dbReference>
<dbReference type="GO" id="GO:0008999">
    <property type="term" value="F:protein-N-terminal-alanine acetyltransferase activity"/>
    <property type="evidence" value="ECO:0007669"/>
    <property type="project" value="TreeGrafter"/>
</dbReference>
<dbReference type="InterPro" id="IPR016181">
    <property type="entry name" value="Acyl_CoA_acyltransferase"/>
</dbReference>
<dbReference type="PANTHER" id="PTHR43792:SF9">
    <property type="entry name" value="RIBOSOMAL-PROTEIN-ALANINE ACETYLTRANSFERASE"/>
    <property type="match status" value="1"/>
</dbReference>
<dbReference type="Proteomes" id="UP000031258">
    <property type="component" value="Unassembled WGS sequence"/>
</dbReference>
<evidence type="ECO:0000313" key="3">
    <source>
        <dbReference type="Proteomes" id="UP000031258"/>
    </source>
</evidence>
<dbReference type="Pfam" id="PF13302">
    <property type="entry name" value="Acetyltransf_3"/>
    <property type="match status" value="1"/>
</dbReference>
<evidence type="ECO:0000259" key="1">
    <source>
        <dbReference type="PROSITE" id="PS51186"/>
    </source>
</evidence>
<dbReference type="PROSITE" id="PS51186">
    <property type="entry name" value="GNAT"/>
    <property type="match status" value="1"/>
</dbReference>
<accession>A0A0C1MZ87</accession>
<dbReference type="GO" id="GO:0005737">
    <property type="term" value="C:cytoplasm"/>
    <property type="evidence" value="ECO:0007669"/>
    <property type="project" value="TreeGrafter"/>
</dbReference>
<keyword evidence="2" id="KW-0808">Transferase</keyword>
<keyword evidence="3" id="KW-1185">Reference proteome</keyword>
<dbReference type="PANTHER" id="PTHR43792">
    <property type="entry name" value="GNAT FAMILY, PUTATIVE (AFU_ORTHOLOGUE AFUA_3G00765)-RELATED-RELATED"/>
    <property type="match status" value="1"/>
</dbReference>
<proteinExistence type="predicted"/>
<sequence>MYVFFKLLREKALSDIFNYHRFFNKFPVIELGTIKLRDLMLSDKERYFKMMSEPEVIKYLSDEDVPNSLEQTEQEIKFWGGLFYRKQSVFWTISDTSTDEFLGTIGFNTWNFSNRRAEISYDLMKEYWNRGIMTKALTNAIIFGFKNMNLHRIEARTMLGNIPSQRLLEKVGFKREGTMRGYRIIRGEPIDVYIYSITANDFAGFLA</sequence>
<dbReference type="InterPro" id="IPR051531">
    <property type="entry name" value="N-acetyltransferase"/>
</dbReference>
<dbReference type="EMBL" id="JSWE01000096">
    <property type="protein sequence ID" value="KIE05356.1"/>
    <property type="molecule type" value="Genomic_DNA"/>
</dbReference>
<organism evidence="2 3">
    <name type="scientific">Candidatus Jidaibacter acanthamoebae</name>
    <dbReference type="NCBI Taxonomy" id="86105"/>
    <lineage>
        <taxon>Bacteria</taxon>
        <taxon>Pseudomonadati</taxon>
        <taxon>Pseudomonadota</taxon>
        <taxon>Alphaproteobacteria</taxon>
        <taxon>Rickettsiales</taxon>
        <taxon>Candidatus Midichloriaceae</taxon>
        <taxon>Candidatus Jidaibacter</taxon>
    </lineage>
</organism>